<dbReference type="Pfam" id="PF00514">
    <property type="entry name" value="Arm"/>
    <property type="match status" value="2"/>
</dbReference>
<dbReference type="InterPro" id="IPR011989">
    <property type="entry name" value="ARM-like"/>
</dbReference>
<organism evidence="7 8">
    <name type="scientific">Rhizopus microsporus ATCC 52813</name>
    <dbReference type="NCBI Taxonomy" id="1340429"/>
    <lineage>
        <taxon>Eukaryota</taxon>
        <taxon>Fungi</taxon>
        <taxon>Fungi incertae sedis</taxon>
        <taxon>Mucoromycota</taxon>
        <taxon>Mucoromycotina</taxon>
        <taxon>Mucoromycetes</taxon>
        <taxon>Mucorales</taxon>
        <taxon>Mucorineae</taxon>
        <taxon>Rhizopodaceae</taxon>
        <taxon>Rhizopus</taxon>
    </lineage>
</organism>
<proteinExistence type="predicted"/>
<keyword evidence="3" id="KW-0963">Cytoplasm</keyword>
<evidence type="ECO:0000313" key="7">
    <source>
        <dbReference type="EMBL" id="PHZ12540.1"/>
    </source>
</evidence>
<dbReference type="SUPFAM" id="SSF48371">
    <property type="entry name" value="ARM repeat"/>
    <property type="match status" value="1"/>
</dbReference>
<gene>
    <name evidence="7" type="ORF">RHIMIDRAFT_237464</name>
</gene>
<reference evidence="7 8" key="1">
    <citation type="journal article" date="2016" name="Proc. Natl. Acad. Sci. U.S.A.">
        <title>Lipid metabolic changes in an early divergent fungus govern the establishment of a mutualistic symbiosis with endobacteria.</title>
        <authorList>
            <person name="Lastovetsky O.A."/>
            <person name="Gaspar M.L."/>
            <person name="Mondo S.J."/>
            <person name="LaButti K.M."/>
            <person name="Sandor L."/>
            <person name="Grigoriev I.V."/>
            <person name="Henry S.A."/>
            <person name="Pawlowska T.E."/>
        </authorList>
    </citation>
    <scope>NUCLEOTIDE SEQUENCE [LARGE SCALE GENOMIC DNA]</scope>
    <source>
        <strain evidence="7 8">ATCC 52813</strain>
    </source>
</reference>
<accession>A0A2G4SUV5</accession>
<dbReference type="GO" id="GO:0005737">
    <property type="term" value="C:cytoplasm"/>
    <property type="evidence" value="ECO:0007669"/>
    <property type="project" value="UniProtKB-SubCell"/>
</dbReference>
<dbReference type="PROSITE" id="PS50176">
    <property type="entry name" value="ARM_REPEAT"/>
    <property type="match status" value="1"/>
</dbReference>
<evidence type="ECO:0000256" key="3">
    <source>
        <dbReference type="ARBA" id="ARBA00022490"/>
    </source>
</evidence>
<evidence type="ECO:0000256" key="4">
    <source>
        <dbReference type="ARBA" id="ARBA00022737"/>
    </source>
</evidence>
<dbReference type="Gene3D" id="1.25.10.10">
    <property type="entry name" value="Leucine-rich Repeat Variant"/>
    <property type="match status" value="3"/>
</dbReference>
<evidence type="ECO:0000256" key="6">
    <source>
        <dbReference type="PROSITE-ProRule" id="PRU00259"/>
    </source>
</evidence>
<evidence type="ECO:0000256" key="5">
    <source>
        <dbReference type="ARBA" id="ARBA00023242"/>
    </source>
</evidence>
<dbReference type="PANTHER" id="PTHR15651:SF7">
    <property type="entry name" value="ARMADILLO REPEAT-CONTAINING PROTEIN 8"/>
    <property type="match status" value="1"/>
</dbReference>
<dbReference type="GO" id="GO:0005634">
    <property type="term" value="C:nucleus"/>
    <property type="evidence" value="ECO:0007669"/>
    <property type="project" value="UniProtKB-SubCell"/>
</dbReference>
<evidence type="ECO:0000313" key="8">
    <source>
        <dbReference type="Proteomes" id="UP000242254"/>
    </source>
</evidence>
<name>A0A2G4SUV5_RHIZD</name>
<dbReference type="GO" id="GO:0034657">
    <property type="term" value="C:GID complex"/>
    <property type="evidence" value="ECO:0007669"/>
    <property type="project" value="TreeGrafter"/>
</dbReference>
<dbReference type="InterPro" id="IPR038739">
    <property type="entry name" value="ARMC8/Vid28"/>
</dbReference>
<keyword evidence="5" id="KW-0539">Nucleus</keyword>
<dbReference type="InterPro" id="IPR000357">
    <property type="entry name" value="HEAT"/>
</dbReference>
<dbReference type="GeneID" id="35439753"/>
<dbReference type="SMART" id="SM00185">
    <property type="entry name" value="ARM"/>
    <property type="match status" value="9"/>
</dbReference>
<protein>
    <submittedName>
        <fullName evidence="7">ARM repeat-containing protein</fullName>
    </submittedName>
</protein>
<dbReference type="RefSeq" id="XP_023466248.1">
    <property type="nucleotide sequence ID" value="XM_023608763.1"/>
</dbReference>
<dbReference type="InterPro" id="IPR000225">
    <property type="entry name" value="Armadillo"/>
</dbReference>
<dbReference type="AlphaFoldDB" id="A0A2G4SUV5"/>
<keyword evidence="4" id="KW-0677">Repeat</keyword>
<dbReference type="Proteomes" id="UP000242254">
    <property type="component" value="Unassembled WGS sequence"/>
</dbReference>
<comment type="subcellular location">
    <subcellularLocation>
        <location evidence="2">Cytoplasm</location>
    </subcellularLocation>
    <subcellularLocation>
        <location evidence="1">Nucleus</location>
    </subcellularLocation>
</comment>
<dbReference type="GO" id="GO:0043161">
    <property type="term" value="P:proteasome-mediated ubiquitin-dependent protein catabolic process"/>
    <property type="evidence" value="ECO:0007669"/>
    <property type="project" value="TreeGrafter"/>
</dbReference>
<dbReference type="InterPro" id="IPR016024">
    <property type="entry name" value="ARM-type_fold"/>
</dbReference>
<dbReference type="EMBL" id="KZ303849">
    <property type="protein sequence ID" value="PHZ12540.1"/>
    <property type="molecule type" value="Genomic_DNA"/>
</dbReference>
<dbReference type="Pfam" id="PF02985">
    <property type="entry name" value="HEAT"/>
    <property type="match status" value="1"/>
</dbReference>
<sequence>MTTSKYEESIKELGSPDSNKRLKALRFIKNSVIGNKTKKELYIKLGVVQRLVDYLSLPEESPYTLKIQAATILGSIAYGKDDNVSAVITSGSIVPLLNTLSLPHDKHLIESLRQRRKLIEASTRALKAIFTASSSKSLRNACITEKHIRDLALILKVTSGFLIEESSVATTSEGLSFAMIAEFTAAIVSKCCDTDTQQLQLQEAGIVQPLVDILHSHCIKAQEAALDALSSLCHENRLLGNIIIQSKSSNTGQTTLSTMLDFAKGKCPAMRLIACTCLTNLYRTGVFTEPSNDIILIVLPALVKLLQEPTGDIQERAPLVLADLIKDDEEMQKAAYDADAISKLAELLASVSSSSREIEDHTCQLGIPGMGSTAKRKEKIKENSLIAIAAATLSKEECRTQAIEAKVLPHVISGLNSKQPSVRLAACQCAKSLSRSVSHLRTSFVDENVAPHLVKLLHDESQTVQAAACGALCNLVLHFSPMKKSLLEAGAIDKFVQYSKSSDSNLKINGIWAINNLLFKAELDEKKSVMEALSFDSLVDLLHDRNTTIQEQALEIVRNLVFGEQEDIDWVYEKMGKEILLDVIESKLQTMDTHEDGEEPVASSILVPTLYIIVNMCSNAEAPKMDLMSRDIIVRSAIELLSHEDDAVRVAAAWVLINWTWGDTNDQKEDLVNRCKRLKDLGVQDKLELLIDDDPCFDVRDRAKTAYTQLSEALG</sequence>
<dbReference type="STRING" id="1340429.A0A2G4SUV5"/>
<dbReference type="PANTHER" id="PTHR15651">
    <property type="entry name" value="ARMADILLO REPEAT-CONTAINING PROTEIN 8"/>
    <property type="match status" value="1"/>
</dbReference>
<evidence type="ECO:0000256" key="1">
    <source>
        <dbReference type="ARBA" id="ARBA00004123"/>
    </source>
</evidence>
<feature type="repeat" description="ARM" evidence="6">
    <location>
        <begin position="448"/>
        <end position="490"/>
    </location>
</feature>
<keyword evidence="8" id="KW-1185">Reference proteome</keyword>
<evidence type="ECO:0000256" key="2">
    <source>
        <dbReference type="ARBA" id="ARBA00004496"/>
    </source>
</evidence>